<dbReference type="AlphaFoldDB" id="A0A8S9N825"/>
<protein>
    <submittedName>
        <fullName evidence="1">Uncharacterized protein</fullName>
    </submittedName>
</protein>
<comment type="caution">
    <text evidence="1">The sequence shown here is derived from an EMBL/GenBank/DDBJ whole genome shotgun (WGS) entry which is preliminary data.</text>
</comment>
<name>A0A8S9N825_BRACR</name>
<dbReference type="Proteomes" id="UP000712600">
    <property type="component" value="Unassembled WGS sequence"/>
</dbReference>
<accession>A0A8S9N825</accession>
<reference evidence="1" key="1">
    <citation type="submission" date="2019-12" db="EMBL/GenBank/DDBJ databases">
        <title>Genome sequencing and annotation of Brassica cretica.</title>
        <authorList>
            <person name="Studholme D.J."/>
            <person name="Sarris P."/>
        </authorList>
    </citation>
    <scope>NUCLEOTIDE SEQUENCE</scope>
    <source>
        <strain evidence="1">PFS-109/04</strain>
        <tissue evidence="1">Leaf</tissue>
    </source>
</reference>
<organism evidence="1 2">
    <name type="scientific">Brassica cretica</name>
    <name type="common">Mustard</name>
    <dbReference type="NCBI Taxonomy" id="69181"/>
    <lineage>
        <taxon>Eukaryota</taxon>
        <taxon>Viridiplantae</taxon>
        <taxon>Streptophyta</taxon>
        <taxon>Embryophyta</taxon>
        <taxon>Tracheophyta</taxon>
        <taxon>Spermatophyta</taxon>
        <taxon>Magnoliopsida</taxon>
        <taxon>eudicotyledons</taxon>
        <taxon>Gunneridae</taxon>
        <taxon>Pentapetalae</taxon>
        <taxon>rosids</taxon>
        <taxon>malvids</taxon>
        <taxon>Brassicales</taxon>
        <taxon>Brassicaceae</taxon>
        <taxon>Brassiceae</taxon>
        <taxon>Brassica</taxon>
    </lineage>
</organism>
<proteinExistence type="predicted"/>
<gene>
    <name evidence="1" type="ORF">F2Q69_00057607</name>
</gene>
<evidence type="ECO:0000313" key="2">
    <source>
        <dbReference type="Proteomes" id="UP000712600"/>
    </source>
</evidence>
<evidence type="ECO:0000313" key="1">
    <source>
        <dbReference type="EMBL" id="KAF3489587.1"/>
    </source>
</evidence>
<sequence length="49" mass="5470">MKEGDGGKVDETLSHGVVHTAKNPFVVAFRESEEIAAFLTRGRKKQRNQ</sequence>
<dbReference type="EMBL" id="QGKX02002183">
    <property type="protein sequence ID" value="KAF3489587.1"/>
    <property type="molecule type" value="Genomic_DNA"/>
</dbReference>